<accession>A0AAW2YR22</accession>
<dbReference type="AlphaFoldDB" id="A0AAW2YR22"/>
<sequence length="73" mass="8545">MFAIHWQYFKGGLQATYYPKLDFTGNSIKRIEPEINYSWKYGRKQVQEFEENSFSAVWTGNLVPDVTVDSLFG</sequence>
<dbReference type="SUPFAM" id="SSF56988">
    <property type="entry name" value="Anthrax protective antigen"/>
    <property type="match status" value="1"/>
</dbReference>
<reference evidence="1 2" key="1">
    <citation type="submission" date="2024-03" db="EMBL/GenBank/DDBJ databases">
        <title>The Acrasis kona genome and developmental transcriptomes reveal deep origins of eukaryotic multicellular pathways.</title>
        <authorList>
            <person name="Sheikh S."/>
            <person name="Fu C.-J."/>
            <person name="Brown M.W."/>
            <person name="Baldauf S.L."/>
        </authorList>
    </citation>
    <scope>NUCLEOTIDE SEQUENCE [LARGE SCALE GENOMIC DNA]</scope>
    <source>
        <strain evidence="1 2">ATCC MYA-3509</strain>
    </source>
</reference>
<keyword evidence="2" id="KW-1185">Reference proteome</keyword>
<proteinExistence type="predicted"/>
<feature type="non-terminal residue" evidence="1">
    <location>
        <position position="73"/>
    </location>
</feature>
<dbReference type="Gene3D" id="3.90.182.10">
    <property type="entry name" value="Toxin - Anthrax Protective Antigen,domain 1"/>
    <property type="match status" value="1"/>
</dbReference>
<dbReference type="EMBL" id="JAOPGA020000605">
    <property type="protein sequence ID" value="KAL0479891.1"/>
    <property type="molecule type" value="Genomic_DNA"/>
</dbReference>
<dbReference type="Proteomes" id="UP001431209">
    <property type="component" value="Unassembled WGS sequence"/>
</dbReference>
<evidence type="ECO:0000313" key="1">
    <source>
        <dbReference type="EMBL" id="KAL0479891.1"/>
    </source>
</evidence>
<evidence type="ECO:0000313" key="2">
    <source>
        <dbReference type="Proteomes" id="UP001431209"/>
    </source>
</evidence>
<gene>
    <name evidence="1" type="ORF">AKO1_007396</name>
</gene>
<protein>
    <submittedName>
        <fullName evidence="1">Uncharacterized protein</fullName>
    </submittedName>
</protein>
<organism evidence="1 2">
    <name type="scientific">Acrasis kona</name>
    <dbReference type="NCBI Taxonomy" id="1008807"/>
    <lineage>
        <taxon>Eukaryota</taxon>
        <taxon>Discoba</taxon>
        <taxon>Heterolobosea</taxon>
        <taxon>Tetramitia</taxon>
        <taxon>Eutetramitia</taxon>
        <taxon>Acrasidae</taxon>
        <taxon>Acrasis</taxon>
    </lineage>
</organism>
<name>A0AAW2YR22_9EUKA</name>
<comment type="caution">
    <text evidence="1">The sequence shown here is derived from an EMBL/GenBank/DDBJ whole genome shotgun (WGS) entry which is preliminary data.</text>
</comment>